<dbReference type="PANTHER" id="PTHR18964">
    <property type="entry name" value="ROK (REPRESSOR, ORF, KINASE) FAMILY"/>
    <property type="match status" value="1"/>
</dbReference>
<comment type="function">
    <text evidence="1">Transcriptional repressor of xylose-utilizing enzymes.</text>
</comment>
<dbReference type="InterPro" id="IPR043129">
    <property type="entry name" value="ATPase_NBD"/>
</dbReference>
<dbReference type="STRING" id="1423802.FC56_GL001028"/>
<keyword evidence="3" id="KW-0859">Xylose metabolism</keyword>
<dbReference type="GO" id="GO:0042732">
    <property type="term" value="P:D-xylose metabolic process"/>
    <property type="evidence" value="ECO:0007669"/>
    <property type="project" value="UniProtKB-KW"/>
</dbReference>
<dbReference type="Gene3D" id="1.10.10.10">
    <property type="entry name" value="Winged helix-like DNA-binding domain superfamily/Winged helix DNA-binding domain"/>
    <property type="match status" value="1"/>
</dbReference>
<dbReference type="EMBL" id="AYZR01000009">
    <property type="protein sequence ID" value="KRM93361.1"/>
    <property type="molecule type" value="Genomic_DNA"/>
</dbReference>
<dbReference type="PROSITE" id="PS01125">
    <property type="entry name" value="ROK"/>
    <property type="match status" value="1"/>
</dbReference>
<dbReference type="RefSeq" id="WP_056978869.1">
    <property type="nucleotide sequence ID" value="NZ_AYZR01000009.1"/>
</dbReference>
<comment type="caution">
    <text evidence="4">The sequence shown here is derived from an EMBL/GenBank/DDBJ whole genome shotgun (WGS) entry which is preliminary data.</text>
</comment>
<dbReference type="SUPFAM" id="SSF53067">
    <property type="entry name" value="Actin-like ATPase domain"/>
    <property type="match status" value="1"/>
</dbReference>
<accession>A0A0R2CNS8</accession>
<name>A0A0R2CNS8_9LACO</name>
<protein>
    <submittedName>
        <fullName evidence="4">Transcriptional regulator</fullName>
    </submittedName>
</protein>
<dbReference type="InterPro" id="IPR036388">
    <property type="entry name" value="WH-like_DNA-bd_sf"/>
</dbReference>
<evidence type="ECO:0000313" key="4">
    <source>
        <dbReference type="EMBL" id="KRM93361.1"/>
    </source>
</evidence>
<evidence type="ECO:0000256" key="3">
    <source>
        <dbReference type="ARBA" id="ARBA00022629"/>
    </source>
</evidence>
<dbReference type="Proteomes" id="UP000051256">
    <property type="component" value="Unassembled WGS sequence"/>
</dbReference>
<dbReference type="InterPro" id="IPR036390">
    <property type="entry name" value="WH_DNA-bd_sf"/>
</dbReference>
<reference evidence="4 5" key="1">
    <citation type="journal article" date="2015" name="Genome Announc.">
        <title>Expanding the biotechnology potential of lactobacilli through comparative genomics of 213 strains and associated genera.</title>
        <authorList>
            <person name="Sun Z."/>
            <person name="Harris H.M."/>
            <person name="McCann A."/>
            <person name="Guo C."/>
            <person name="Argimon S."/>
            <person name="Zhang W."/>
            <person name="Yang X."/>
            <person name="Jeffery I.B."/>
            <person name="Cooney J.C."/>
            <person name="Kagawa T.F."/>
            <person name="Liu W."/>
            <person name="Song Y."/>
            <person name="Salvetti E."/>
            <person name="Wrobel A."/>
            <person name="Rasinkangas P."/>
            <person name="Parkhill J."/>
            <person name="Rea M.C."/>
            <person name="O'Sullivan O."/>
            <person name="Ritari J."/>
            <person name="Douillard F.P."/>
            <person name="Paul Ross R."/>
            <person name="Yang R."/>
            <person name="Briner A.E."/>
            <person name="Felis G.E."/>
            <person name="de Vos W.M."/>
            <person name="Barrangou R."/>
            <person name="Klaenhammer T.R."/>
            <person name="Caufield P.W."/>
            <person name="Cui Y."/>
            <person name="Zhang H."/>
            <person name="O'Toole P.W."/>
        </authorList>
    </citation>
    <scope>NUCLEOTIDE SEQUENCE [LARGE SCALE GENOMIC DNA]</scope>
    <source>
        <strain evidence="4 5">DSM 24302</strain>
    </source>
</reference>
<sequence>MDDGLTSKQLVRQTNGKLILQNIFNSGVTSRAQIARDLSLNKSTVSSIYNDLMLTGLIKEVGDGEASNNGGRKPTMVTINATYGVTVSLDIAYRNLHYMFNYLNGEIVKSGEIRIYQRDIHEILDIIHDLIESTLPKIKSEVGLMGISISYHGIVKDGQILYSPFLNLGGIDLKQELWKMYPHVKITIDNEANMAALYERDFNDEQSTENSITISIHKGIGAGIILNHTIYRGATGEAGEVGRTLTMHNGKYQTVESICSEDAIITAISDEYGEPLFRNDVVDLYRKSNPIVIKRLDLFVETIAFLMYNIAKTFDTHSFFISSPLIEEMPEMLNAIDEQMRMIDSSIPNVYLIDDADKATLLGSCSLITHRVLDMMNYDLHFSIN</sequence>
<evidence type="ECO:0000313" key="5">
    <source>
        <dbReference type="Proteomes" id="UP000051256"/>
    </source>
</evidence>
<dbReference type="Gene3D" id="3.30.420.40">
    <property type="match status" value="2"/>
</dbReference>
<organism evidence="4 5">
    <name type="scientific">Lentilactobacillus senioris DSM 24302 = JCM 17472</name>
    <dbReference type="NCBI Taxonomy" id="1423802"/>
    <lineage>
        <taxon>Bacteria</taxon>
        <taxon>Bacillati</taxon>
        <taxon>Bacillota</taxon>
        <taxon>Bacilli</taxon>
        <taxon>Lactobacillales</taxon>
        <taxon>Lactobacillaceae</taxon>
        <taxon>Lentilactobacillus</taxon>
    </lineage>
</organism>
<dbReference type="PATRIC" id="fig|1423802.4.peg.1042"/>
<dbReference type="PANTHER" id="PTHR18964:SF149">
    <property type="entry name" value="BIFUNCTIONAL UDP-N-ACETYLGLUCOSAMINE 2-EPIMERASE_N-ACETYLMANNOSAMINE KINASE"/>
    <property type="match status" value="1"/>
</dbReference>
<dbReference type="InterPro" id="IPR000600">
    <property type="entry name" value="ROK"/>
</dbReference>
<proteinExistence type="inferred from homology"/>
<comment type="similarity">
    <text evidence="2">Belongs to the ROK (NagC/XylR) family.</text>
</comment>
<keyword evidence="5" id="KW-1185">Reference proteome</keyword>
<evidence type="ECO:0000256" key="2">
    <source>
        <dbReference type="ARBA" id="ARBA00006479"/>
    </source>
</evidence>
<dbReference type="InterPro" id="IPR049874">
    <property type="entry name" value="ROK_cs"/>
</dbReference>
<evidence type="ECO:0000256" key="1">
    <source>
        <dbReference type="ARBA" id="ARBA00002486"/>
    </source>
</evidence>
<dbReference type="SUPFAM" id="SSF46785">
    <property type="entry name" value="Winged helix' DNA-binding domain"/>
    <property type="match status" value="1"/>
</dbReference>
<keyword evidence="3" id="KW-0119">Carbohydrate metabolism</keyword>
<gene>
    <name evidence="4" type="ORF">FC56_GL001028</name>
</gene>
<dbReference type="AlphaFoldDB" id="A0A0R2CNS8"/>
<dbReference type="Pfam" id="PF00480">
    <property type="entry name" value="ROK"/>
    <property type="match status" value="1"/>
</dbReference>